<dbReference type="InterPro" id="IPR001516">
    <property type="entry name" value="Proton_antipo_N"/>
</dbReference>
<proteinExistence type="predicted"/>
<keyword evidence="7" id="KW-0406">Ion transport</keyword>
<dbReference type="Pfam" id="PF00662">
    <property type="entry name" value="Proton_antipo_N"/>
    <property type="match status" value="1"/>
</dbReference>
<keyword evidence="8 10" id="KW-0472">Membrane</keyword>
<feature type="domain" description="NADH-Ubiquinone oxidoreductase (complex I) chain 5 N-terminal" evidence="12">
    <location>
        <begin position="63"/>
        <end position="108"/>
    </location>
</feature>
<dbReference type="PRINTS" id="PR01434">
    <property type="entry name" value="NADHDHGNASE5"/>
</dbReference>
<feature type="transmembrane region" description="Helical" evidence="10">
    <location>
        <begin position="444"/>
        <end position="466"/>
    </location>
</feature>
<evidence type="ECO:0000256" key="7">
    <source>
        <dbReference type="ARBA" id="ARBA00023065"/>
    </source>
</evidence>
<feature type="transmembrane region" description="Helical" evidence="10">
    <location>
        <begin position="673"/>
        <end position="694"/>
    </location>
</feature>
<evidence type="ECO:0000256" key="6">
    <source>
        <dbReference type="ARBA" id="ARBA00022989"/>
    </source>
</evidence>
<dbReference type="NCBIfam" id="NF009287">
    <property type="entry name" value="PRK12647.1"/>
    <property type="match status" value="1"/>
</dbReference>
<evidence type="ECO:0000259" key="11">
    <source>
        <dbReference type="Pfam" id="PF00361"/>
    </source>
</evidence>
<comment type="subcellular location">
    <subcellularLocation>
        <location evidence="1">Cell membrane</location>
        <topology evidence="1">Multi-pass membrane protein</topology>
    </subcellularLocation>
    <subcellularLocation>
        <location evidence="9">Membrane</location>
        <topology evidence="9">Multi-pass membrane protein</topology>
    </subcellularLocation>
</comment>
<evidence type="ECO:0000256" key="1">
    <source>
        <dbReference type="ARBA" id="ARBA00004651"/>
    </source>
</evidence>
<evidence type="ECO:0000259" key="12">
    <source>
        <dbReference type="Pfam" id="PF00662"/>
    </source>
</evidence>
<evidence type="ECO:0000259" key="13">
    <source>
        <dbReference type="Pfam" id="PF13244"/>
    </source>
</evidence>
<keyword evidence="16" id="KW-1185">Reference proteome</keyword>
<feature type="transmembrane region" description="Helical" evidence="10">
    <location>
        <begin position="614"/>
        <end position="633"/>
    </location>
</feature>
<keyword evidence="4" id="KW-1003">Cell membrane</keyword>
<dbReference type="InterPro" id="IPR046806">
    <property type="entry name" value="MrpA_C/MbhE"/>
</dbReference>
<feature type="transmembrane region" description="Helical" evidence="10">
    <location>
        <begin position="157"/>
        <end position="180"/>
    </location>
</feature>
<protein>
    <submittedName>
        <fullName evidence="15">Na(+)/H(+) antiporter subunit A</fullName>
    </submittedName>
</protein>
<organism evidence="15 16">
    <name type="scientific">Meiothermus luteus</name>
    <dbReference type="NCBI Taxonomy" id="2026184"/>
    <lineage>
        <taxon>Bacteria</taxon>
        <taxon>Thermotogati</taxon>
        <taxon>Deinococcota</taxon>
        <taxon>Deinococci</taxon>
        <taxon>Thermales</taxon>
        <taxon>Thermaceae</taxon>
        <taxon>Meiothermus</taxon>
    </lineage>
</organism>
<dbReference type="InterPro" id="IPR025383">
    <property type="entry name" value="MrpA_C/MbhD"/>
</dbReference>
<evidence type="ECO:0000256" key="3">
    <source>
        <dbReference type="ARBA" id="ARBA00022449"/>
    </source>
</evidence>
<feature type="transmembrane region" description="Helical" evidence="10">
    <location>
        <begin position="107"/>
        <end position="136"/>
    </location>
</feature>
<dbReference type="GO" id="GO:0015297">
    <property type="term" value="F:antiporter activity"/>
    <property type="evidence" value="ECO:0007669"/>
    <property type="project" value="UniProtKB-KW"/>
</dbReference>
<accession>A0A399F1R6</accession>
<dbReference type="InterPro" id="IPR001750">
    <property type="entry name" value="ND/Mrp_TM"/>
</dbReference>
<reference evidence="15 16" key="1">
    <citation type="submission" date="2018-08" db="EMBL/GenBank/DDBJ databases">
        <title>Meiothermus luteus KCTC 52599 genome sequencing project.</title>
        <authorList>
            <person name="Da Costa M.S."/>
            <person name="Albuquerque L."/>
            <person name="Raposo P."/>
            <person name="Froufe H.J.C."/>
            <person name="Barroso C.S."/>
            <person name="Egas C."/>
        </authorList>
    </citation>
    <scope>NUCLEOTIDE SEQUENCE [LARGE SCALE GENOMIC DNA]</scope>
    <source>
        <strain evidence="15 16">KCTC 52599</strain>
    </source>
</reference>
<feature type="transmembrane region" description="Helical" evidence="10">
    <location>
        <begin position="639"/>
        <end position="661"/>
    </location>
</feature>
<feature type="transmembrane region" description="Helical" evidence="10">
    <location>
        <begin position="407"/>
        <end position="432"/>
    </location>
</feature>
<feature type="transmembrane region" description="Helical" evidence="10">
    <location>
        <begin position="494"/>
        <end position="513"/>
    </location>
</feature>
<evidence type="ECO:0000256" key="4">
    <source>
        <dbReference type="ARBA" id="ARBA00022475"/>
    </source>
</evidence>
<feature type="transmembrane region" description="Helical" evidence="10">
    <location>
        <begin position="587"/>
        <end position="607"/>
    </location>
</feature>
<evidence type="ECO:0000256" key="2">
    <source>
        <dbReference type="ARBA" id="ARBA00022448"/>
    </source>
</evidence>
<feature type="transmembrane region" description="Helical" evidence="10">
    <location>
        <begin position="296"/>
        <end position="317"/>
    </location>
</feature>
<evidence type="ECO:0000259" key="14">
    <source>
        <dbReference type="Pfam" id="PF20501"/>
    </source>
</evidence>
<dbReference type="PANTHER" id="PTHR43373:SF1">
    <property type="entry name" value="NA(+)_H(+) ANTIPORTER SUBUNIT A"/>
    <property type="match status" value="1"/>
</dbReference>
<dbReference type="InterPro" id="IPR050616">
    <property type="entry name" value="CPA3_Na-H_Antiporter_A"/>
</dbReference>
<feature type="transmembrane region" description="Helical" evidence="10">
    <location>
        <begin position="558"/>
        <end position="575"/>
    </location>
</feature>
<keyword evidence="2" id="KW-0813">Transport</keyword>
<sequence>MVAAVLVAFAGALGAPWVYRGLGNWAGWGLALLPLGLTLYFASFLPAVLAGQTLRHGVPWVPSLGVSLSFYLDGLSLLFALLITGIGTFIVIYSGGYLKGHPDLGRFYLVILLFMASMLGLVLADNIVTLFVMWELTSLTSYLLIGFNHTEFRSRRAATQALIVTAGGGLALLAGLILLAGMGGSWEISELLAKGEVLRAHPWYLGALVLVLLGAFTKSAQFPFHFWLPNAMEAPTPVSAYLHSATMVKAGVYLLARLQPALGGTEVWNSTLMAFGLATLLTGATLTFRHTDLKRLLAYSTVAALGALVFAIGMVPLTSYYGAVGFATFLLAHSLYKGGLFMAAGAVDHEAGTRNIGQLSGLFRAMPITGVAVVLAALSLAGLPPVLGFLGKEVLYSAALEAARPWMIGLAVLGFAVGATLALILTVPFFRGRPPEGVHEGPPSLWLGPVVLAGLGLLVGLFPGLYNPLADAVASAVKGHPVEYHLKLWHGLNLPLLLSLLTVFLGVGLYFLYPRLQDWMAREPVPGPESAYVGLMRGLMRFSSGLERLLQSGSLRAYLVWTFSGLVVLVGLALLRGNGLFWPQLPLGPHPGQAVLLVLMLLAALAALRLRAHLAMVVVVGIVGAGVAIIFLLQNAPDLAITQFLVETLTAVLIALVLLQIRRIGAVPRGRFLDKLVALGFGGVLTLLMLSMLAQPMSPHLSQFFAEKSLPEGFGRNIVNVILVDFRGLDTFGEITVVGLAGLGVYALLQRLRREEKP</sequence>
<feature type="domain" description="MrpA C-terminal/MbhD" evidence="13">
    <location>
        <begin position="598"/>
        <end position="662"/>
    </location>
</feature>
<dbReference type="AlphaFoldDB" id="A0A399F1R6"/>
<dbReference type="EMBL" id="QWKZ01000002">
    <property type="protein sequence ID" value="RIH90013.1"/>
    <property type="molecule type" value="Genomic_DNA"/>
</dbReference>
<gene>
    <name evidence="15" type="primary">mrpA</name>
    <name evidence="15" type="ORF">Mlute_00132</name>
</gene>
<dbReference type="GO" id="GO:0006811">
    <property type="term" value="P:monoatomic ion transport"/>
    <property type="evidence" value="ECO:0007669"/>
    <property type="project" value="UniProtKB-KW"/>
</dbReference>
<feature type="transmembrane region" description="Helical" evidence="10">
    <location>
        <begin position="731"/>
        <end position="749"/>
    </location>
</feature>
<dbReference type="Pfam" id="PF13244">
    <property type="entry name" value="MbhD"/>
    <property type="match status" value="1"/>
</dbReference>
<evidence type="ECO:0000313" key="16">
    <source>
        <dbReference type="Proteomes" id="UP000265800"/>
    </source>
</evidence>
<dbReference type="Pfam" id="PF00361">
    <property type="entry name" value="Proton_antipo_M"/>
    <property type="match status" value="1"/>
</dbReference>
<keyword evidence="3" id="KW-0050">Antiport</keyword>
<dbReference type="PANTHER" id="PTHR43373">
    <property type="entry name" value="NA(+)/H(+) ANTIPORTER SUBUNIT"/>
    <property type="match status" value="1"/>
</dbReference>
<feature type="transmembrane region" description="Helical" evidence="10">
    <location>
        <begin position="70"/>
        <end position="95"/>
    </location>
</feature>
<feature type="transmembrane region" description="Helical" evidence="10">
    <location>
        <begin position="30"/>
        <end position="49"/>
    </location>
</feature>
<feature type="transmembrane region" description="Helical" evidence="10">
    <location>
        <begin position="323"/>
        <end position="347"/>
    </location>
</feature>
<keyword evidence="5 9" id="KW-0812">Transmembrane</keyword>
<dbReference type="Pfam" id="PF20501">
    <property type="entry name" value="MbhE"/>
    <property type="match status" value="1"/>
</dbReference>
<evidence type="ECO:0000256" key="5">
    <source>
        <dbReference type="ARBA" id="ARBA00022692"/>
    </source>
</evidence>
<evidence type="ECO:0000256" key="10">
    <source>
        <dbReference type="SAM" id="Phobius"/>
    </source>
</evidence>
<evidence type="ECO:0000313" key="15">
    <source>
        <dbReference type="EMBL" id="RIH90013.1"/>
    </source>
</evidence>
<keyword evidence="6 10" id="KW-1133">Transmembrane helix</keyword>
<name>A0A399F1R6_9DEIN</name>
<feature type="domain" description="MrpA C-terminal/MbhE" evidence="14">
    <location>
        <begin position="671"/>
        <end position="754"/>
    </location>
</feature>
<evidence type="ECO:0000256" key="8">
    <source>
        <dbReference type="ARBA" id="ARBA00023136"/>
    </source>
</evidence>
<feature type="domain" description="NADH:quinone oxidoreductase/Mrp antiporter transmembrane" evidence="11">
    <location>
        <begin position="124"/>
        <end position="413"/>
    </location>
</feature>
<dbReference type="Proteomes" id="UP000265800">
    <property type="component" value="Unassembled WGS sequence"/>
</dbReference>
<dbReference type="RefSeq" id="WP_119358853.1">
    <property type="nucleotide sequence ID" value="NZ_QWKZ01000002.1"/>
</dbReference>
<feature type="transmembrane region" description="Helical" evidence="10">
    <location>
        <begin position="368"/>
        <end position="387"/>
    </location>
</feature>
<dbReference type="OrthoDB" id="9807568at2"/>
<feature type="transmembrane region" description="Helical" evidence="10">
    <location>
        <begin position="200"/>
        <end position="217"/>
    </location>
</feature>
<dbReference type="GO" id="GO:0005886">
    <property type="term" value="C:plasma membrane"/>
    <property type="evidence" value="ECO:0007669"/>
    <property type="project" value="UniProtKB-SubCell"/>
</dbReference>
<evidence type="ECO:0000256" key="9">
    <source>
        <dbReference type="RuleBase" id="RU000320"/>
    </source>
</evidence>
<comment type="caution">
    <text evidence="15">The sequence shown here is derived from an EMBL/GenBank/DDBJ whole genome shotgun (WGS) entry which is preliminary data.</text>
</comment>